<dbReference type="CDD" id="cd13688">
    <property type="entry name" value="PBP2_GltI_DEBP"/>
    <property type="match status" value="1"/>
</dbReference>
<evidence type="ECO:0000256" key="4">
    <source>
        <dbReference type="ARBA" id="ARBA00022729"/>
    </source>
</evidence>
<dbReference type="NCBIfam" id="NF008063">
    <property type="entry name" value="PRK10797.1"/>
    <property type="match status" value="1"/>
</dbReference>
<protein>
    <submittedName>
        <fullName evidence="8">ABC transporter</fullName>
    </submittedName>
</protein>
<dbReference type="PANTHER" id="PTHR30085:SF2">
    <property type="entry name" value="GLUTAMATE_ASPARTATE IMPORT SOLUTE-BINDING PROTEIN"/>
    <property type="match status" value="1"/>
</dbReference>
<proteinExistence type="inferred from homology"/>
<evidence type="ECO:0000313" key="9">
    <source>
        <dbReference type="Proteomes" id="UP000059847"/>
    </source>
</evidence>
<evidence type="ECO:0000256" key="5">
    <source>
        <dbReference type="ARBA" id="ARBA00022764"/>
    </source>
</evidence>
<organism evidence="8 9">
    <name type="scientific">Psychrobacter urativorans</name>
    <dbReference type="NCBI Taxonomy" id="45610"/>
    <lineage>
        <taxon>Bacteria</taxon>
        <taxon>Pseudomonadati</taxon>
        <taxon>Pseudomonadota</taxon>
        <taxon>Gammaproteobacteria</taxon>
        <taxon>Moraxellales</taxon>
        <taxon>Moraxellaceae</taxon>
        <taxon>Psychrobacter</taxon>
    </lineage>
</organism>
<evidence type="ECO:0000256" key="3">
    <source>
        <dbReference type="ARBA" id="ARBA00022448"/>
    </source>
</evidence>
<dbReference type="Gene3D" id="3.40.190.10">
    <property type="entry name" value="Periplasmic binding protein-like II"/>
    <property type="match status" value="2"/>
</dbReference>
<dbReference type="PROSITE" id="PS51257">
    <property type="entry name" value="PROKAR_LIPOPROTEIN"/>
    <property type="match status" value="1"/>
</dbReference>
<dbReference type="EMBL" id="CP012678">
    <property type="protein sequence ID" value="ALF60016.1"/>
    <property type="molecule type" value="Genomic_DNA"/>
</dbReference>
<dbReference type="OrthoDB" id="7240770at2"/>
<comment type="subcellular location">
    <subcellularLocation>
        <location evidence="1">Periplasm</location>
    </subcellularLocation>
</comment>
<dbReference type="Pfam" id="PF00497">
    <property type="entry name" value="SBP_bac_3"/>
    <property type="match status" value="1"/>
</dbReference>
<sequence>MAYSLSKPLTFAAFMALGLVGCNNGSQTANEKVPADGASTEAATNVNGTLQKIKDSGTIVVGYRDSSIPFSYIADDPNQPMGYAHDLEMKVVDAVKEKLNMPDLKVRYNLITSQTRIPLVQNGTVDFECGSTTNNEERQKQVAFSNGFFEIGTRLLTKANSGIKDFADLKGKTLVTTAGTTSERFIRQYNDEKKLGMNIISAKDHGEAFLMLESGRADAFMMDDVLLAGEKAKAKNPDDWVIVGTPQSFEIYGCMMRKDDREFKAVVDEALANVYKSGEINSIYDKWFLNPIPPKNVNLKFEMSDNLKALIANPHDGAQPKVATAQ</sequence>
<keyword evidence="6" id="KW-0029">Amino-acid transport</keyword>
<keyword evidence="5" id="KW-0574">Periplasm</keyword>
<evidence type="ECO:0000259" key="7">
    <source>
        <dbReference type="SMART" id="SM00062"/>
    </source>
</evidence>
<dbReference type="Proteomes" id="UP000059847">
    <property type="component" value="Chromosome"/>
</dbReference>
<evidence type="ECO:0000256" key="6">
    <source>
        <dbReference type="ARBA" id="ARBA00022970"/>
    </source>
</evidence>
<evidence type="ECO:0000256" key="2">
    <source>
        <dbReference type="ARBA" id="ARBA00010333"/>
    </source>
</evidence>
<dbReference type="GO" id="GO:0006865">
    <property type="term" value="P:amino acid transport"/>
    <property type="evidence" value="ECO:0007669"/>
    <property type="project" value="UniProtKB-KW"/>
</dbReference>
<dbReference type="InterPro" id="IPR051455">
    <property type="entry name" value="Bact_solute-bind_prot3"/>
</dbReference>
<name>A0A0M4TFH0_9GAMM</name>
<keyword evidence="4" id="KW-0732">Signal</keyword>
<keyword evidence="3" id="KW-0813">Transport</keyword>
<dbReference type="KEGG" id="pur:AOC03_08150"/>
<dbReference type="SUPFAM" id="SSF53850">
    <property type="entry name" value="Periplasmic binding protein-like II"/>
    <property type="match status" value="1"/>
</dbReference>
<dbReference type="GO" id="GO:0005576">
    <property type="term" value="C:extracellular region"/>
    <property type="evidence" value="ECO:0007669"/>
    <property type="project" value="TreeGrafter"/>
</dbReference>
<keyword evidence="9" id="KW-1185">Reference proteome</keyword>
<accession>A0A0M4TFH0</accession>
<dbReference type="RefSeq" id="WP_062534965.1">
    <property type="nucleotide sequence ID" value="NZ_CP012678.1"/>
</dbReference>
<dbReference type="PANTHER" id="PTHR30085">
    <property type="entry name" value="AMINO ACID ABC TRANSPORTER PERMEASE"/>
    <property type="match status" value="1"/>
</dbReference>
<dbReference type="SMART" id="SM00062">
    <property type="entry name" value="PBPb"/>
    <property type="match status" value="1"/>
</dbReference>
<dbReference type="FunFam" id="3.40.190.10:FF:000052">
    <property type="entry name" value="Amino acid ABC transporter substrate-binding protein"/>
    <property type="match status" value="1"/>
</dbReference>
<comment type="similarity">
    <text evidence="2">Belongs to the bacterial solute-binding protein 3 family.</text>
</comment>
<dbReference type="GO" id="GO:0030288">
    <property type="term" value="C:outer membrane-bounded periplasmic space"/>
    <property type="evidence" value="ECO:0007669"/>
    <property type="project" value="TreeGrafter"/>
</dbReference>
<dbReference type="STRING" id="45610.AOC03_08150"/>
<evidence type="ECO:0000256" key="1">
    <source>
        <dbReference type="ARBA" id="ARBA00004418"/>
    </source>
</evidence>
<feature type="domain" description="Solute-binding protein family 3/N-terminal" evidence="7">
    <location>
        <begin position="58"/>
        <end position="291"/>
    </location>
</feature>
<evidence type="ECO:0000313" key="8">
    <source>
        <dbReference type="EMBL" id="ALF60016.1"/>
    </source>
</evidence>
<reference evidence="8 9" key="1">
    <citation type="submission" date="2015-09" db="EMBL/GenBank/DDBJ databases">
        <title>Complete genome of Psychrobacter urativorans R10.10B.</title>
        <authorList>
            <person name="See-Too W.S."/>
            <person name="Chan K.G."/>
        </authorList>
    </citation>
    <scope>NUCLEOTIDE SEQUENCE [LARGE SCALE GENOMIC DNA]</scope>
    <source>
        <strain evidence="8 9">R10.10B</strain>
    </source>
</reference>
<gene>
    <name evidence="8" type="ORF">AOC03_08150</name>
</gene>
<dbReference type="AlphaFoldDB" id="A0A0M4TFH0"/>
<dbReference type="InterPro" id="IPR001638">
    <property type="entry name" value="Solute-binding_3/MltF_N"/>
</dbReference>